<dbReference type="EMBL" id="CH981529">
    <property type="protein sequence ID" value="EDK46233.1"/>
    <property type="molecule type" value="Genomic_DNA"/>
</dbReference>
<proteinExistence type="inferred from homology"/>
<keyword evidence="9" id="KW-1185">Reference proteome</keyword>
<keyword evidence="4" id="KW-0067">ATP-binding</keyword>
<evidence type="ECO:0000313" key="8">
    <source>
        <dbReference type="EMBL" id="EDK46233.1"/>
    </source>
</evidence>
<dbReference type="CDD" id="cd24039">
    <property type="entry name" value="ASKHA_NBD_YND1-like"/>
    <property type="match status" value="1"/>
</dbReference>
<evidence type="ECO:0000313" key="9">
    <source>
        <dbReference type="Proteomes" id="UP000001996"/>
    </source>
</evidence>
<evidence type="ECO:0000256" key="6">
    <source>
        <dbReference type="SAM" id="MobiDB-lite"/>
    </source>
</evidence>
<feature type="active site" description="Proton acceptor" evidence="3">
    <location>
        <position position="159"/>
    </location>
</feature>
<dbReference type="PANTHER" id="PTHR11782:SF121">
    <property type="entry name" value="NUCLEOSIDE-DIPHOSPHATASE MIG-23"/>
    <property type="match status" value="1"/>
</dbReference>
<dbReference type="OMA" id="HESIGFM"/>
<reference evidence="8 9" key="1">
    <citation type="journal article" date="2009" name="Nature">
        <title>Evolution of pathogenicity and sexual reproduction in eight Candida genomes.</title>
        <authorList>
            <person name="Butler G."/>
            <person name="Rasmussen M.D."/>
            <person name="Lin M.F."/>
            <person name="Santos M.A."/>
            <person name="Sakthikumar S."/>
            <person name="Munro C.A."/>
            <person name="Rheinbay E."/>
            <person name="Grabherr M."/>
            <person name="Forche A."/>
            <person name="Reedy J.L."/>
            <person name="Agrafioti I."/>
            <person name="Arnaud M.B."/>
            <person name="Bates S."/>
            <person name="Brown A.J."/>
            <person name="Brunke S."/>
            <person name="Costanzo M.C."/>
            <person name="Fitzpatrick D.A."/>
            <person name="de Groot P.W."/>
            <person name="Harris D."/>
            <person name="Hoyer L.L."/>
            <person name="Hube B."/>
            <person name="Klis F.M."/>
            <person name="Kodira C."/>
            <person name="Lennard N."/>
            <person name="Logue M.E."/>
            <person name="Martin R."/>
            <person name="Neiman A.M."/>
            <person name="Nikolaou E."/>
            <person name="Quail M.A."/>
            <person name="Quinn J."/>
            <person name="Santos M.C."/>
            <person name="Schmitzberger F.F."/>
            <person name="Sherlock G."/>
            <person name="Shah P."/>
            <person name="Silverstein K.A."/>
            <person name="Skrzypek M.S."/>
            <person name="Soll D."/>
            <person name="Staggs R."/>
            <person name="Stansfield I."/>
            <person name="Stumpf M.P."/>
            <person name="Sudbery P.E."/>
            <person name="Srikantha T."/>
            <person name="Zeng Q."/>
            <person name="Berman J."/>
            <person name="Berriman M."/>
            <person name="Heitman J."/>
            <person name="Gow N.A."/>
            <person name="Lorenz M.C."/>
            <person name="Birren B.W."/>
            <person name="Kellis M."/>
            <person name="Cuomo C.A."/>
        </authorList>
    </citation>
    <scope>NUCLEOTIDE SEQUENCE [LARGE SCALE GENOMIC DNA]</scope>
    <source>
        <strain evidence="9">ATCC 11503 / BCRC 21390 / CBS 2605 / JCM 1781 / NBRC 1676 / NRRL YB-4239</strain>
    </source>
</reference>
<dbReference type="GO" id="GO:0045134">
    <property type="term" value="F:UDP phosphatase activity"/>
    <property type="evidence" value="ECO:0007669"/>
    <property type="project" value="TreeGrafter"/>
</dbReference>
<evidence type="ECO:0000256" key="4">
    <source>
        <dbReference type="PIRSR" id="PIRSR600407-2"/>
    </source>
</evidence>
<dbReference type="STRING" id="379508.A5E475"/>
<feature type="compositionally biased region" description="Low complexity" evidence="6">
    <location>
        <begin position="688"/>
        <end position="700"/>
    </location>
</feature>
<evidence type="ECO:0008006" key="10">
    <source>
        <dbReference type="Google" id="ProtNLM"/>
    </source>
</evidence>
<evidence type="ECO:0000256" key="1">
    <source>
        <dbReference type="ARBA" id="ARBA00009283"/>
    </source>
</evidence>
<dbReference type="PANTHER" id="PTHR11782">
    <property type="entry name" value="ADENOSINE/GUANOSINE DIPHOSPHATASE"/>
    <property type="match status" value="1"/>
</dbReference>
<evidence type="ECO:0000256" key="7">
    <source>
        <dbReference type="SAM" id="Phobius"/>
    </source>
</evidence>
<keyword evidence="2 5" id="KW-0378">Hydrolase</keyword>
<dbReference type="FunCoup" id="A5E475">
    <property type="interactions" value="244"/>
</dbReference>
<keyword evidence="7" id="KW-0812">Transmembrane</keyword>
<dbReference type="PROSITE" id="PS01238">
    <property type="entry name" value="GDA1_CD39_NTPASE"/>
    <property type="match status" value="1"/>
</dbReference>
<dbReference type="HOGENOM" id="CLU_010246_3_3_1"/>
<dbReference type="VEuPathDB" id="FungiDB:LELG_04414"/>
<dbReference type="InterPro" id="IPR000407">
    <property type="entry name" value="GDA1_CD39_NTPase"/>
</dbReference>
<dbReference type="KEGG" id="lel:PVL30_004133"/>
<sequence>MSDVPTMVPRSEANKYKYGIVIDSGSSGSRIQIYKWEDPSLQKLLNDQNVLRSPPKITQEDNWTKKITPGVSTYNTKSKITQIWLKHYSELMKFAESIIPADKHQDTPVFVLSTAGMRLLPKRTQKAILQETCNSIRQNTNFQISSCRLNVQTIDGSTEGIYGWLGLNYLMGQFNNYDPSSLLHETIGFMDMGGASTQIAFVPSSAEQIERHREDLSRVTLRTVEGQTVEWNLFVATWLGFGANEARKRYIKQLINLASVNENLHDRINDPCLPKGATFTHEFDGKKFTIEGVGNYEMCVRSIYPLLMKSIPCAEEPCLFNGIHGPKLDFQKDKFVGVSEYWYTANDIFQSGGEYDFKGFNSRVKEYCESPWGTILQNSKDGQYSGLDPEKFLKDACFKASWVMNVLHDGFELPRIGFELDQDGADDVGKDDSSKAIMNKHVPFKSADSVGGKELSWTLGRILLYASSQIEPLKNDDLEIGIYPSEISGTEFISGGHNSGYISEDDSDDEKDGPFGHFIYSSIFVFLMFFFIYHFGKHHFKRWGKGLNYLPIPRQVSNFVARVAQKIPGFDLVAVHSRAYNELEQSISLEEGYRVTDSPRQSTNYSPDLSVLRTRLAIGLNDEYENLVRDVPVPASASSSIGAGTGGGNNNLHFAPRVNNFLSKPFMIPKASSNFQISRENSAESLSKKASIARSKSSLE</sequence>
<dbReference type="GeneID" id="5231367"/>
<organism evidence="8 9">
    <name type="scientific">Lodderomyces elongisporus (strain ATCC 11503 / CBS 2605 / JCM 1781 / NBRC 1676 / NRRL YB-4239)</name>
    <name type="common">Yeast</name>
    <name type="synonym">Saccharomyces elongisporus</name>
    <dbReference type="NCBI Taxonomy" id="379508"/>
    <lineage>
        <taxon>Eukaryota</taxon>
        <taxon>Fungi</taxon>
        <taxon>Dikarya</taxon>
        <taxon>Ascomycota</taxon>
        <taxon>Saccharomycotina</taxon>
        <taxon>Pichiomycetes</taxon>
        <taxon>Debaryomycetaceae</taxon>
        <taxon>Candida/Lodderomyces clade</taxon>
        <taxon>Lodderomyces</taxon>
    </lineage>
</organism>
<dbReference type="GO" id="GO:0004382">
    <property type="term" value="F:GDP phosphatase activity"/>
    <property type="evidence" value="ECO:0007669"/>
    <property type="project" value="TreeGrafter"/>
</dbReference>
<dbReference type="OrthoDB" id="6372431at2759"/>
<dbReference type="Gene3D" id="3.30.420.40">
    <property type="match status" value="1"/>
</dbReference>
<dbReference type="InParanoid" id="A5E475"/>
<keyword evidence="4" id="KW-0547">Nucleotide-binding</keyword>
<dbReference type="GO" id="GO:0005524">
    <property type="term" value="F:ATP binding"/>
    <property type="evidence" value="ECO:0007669"/>
    <property type="project" value="UniProtKB-KW"/>
</dbReference>
<feature type="region of interest" description="Disordered" evidence="6">
    <location>
        <begin position="678"/>
        <end position="700"/>
    </location>
</feature>
<dbReference type="Gene3D" id="3.30.420.150">
    <property type="entry name" value="Exopolyphosphatase. Domain 2"/>
    <property type="match status" value="1"/>
</dbReference>
<dbReference type="Proteomes" id="UP000001996">
    <property type="component" value="Unassembled WGS sequence"/>
</dbReference>
<dbReference type="eggNOG" id="KOG1386">
    <property type="taxonomic scope" value="Eukaryota"/>
</dbReference>
<evidence type="ECO:0000256" key="5">
    <source>
        <dbReference type="RuleBase" id="RU003833"/>
    </source>
</evidence>
<feature type="transmembrane region" description="Helical" evidence="7">
    <location>
        <begin position="518"/>
        <end position="536"/>
    </location>
</feature>
<dbReference type="GO" id="GO:0017111">
    <property type="term" value="F:ribonucleoside triphosphate phosphatase activity"/>
    <property type="evidence" value="ECO:0007669"/>
    <property type="project" value="EnsemblFungi"/>
</dbReference>
<gene>
    <name evidence="8" type="ORF">LELG_04414</name>
</gene>
<name>A5E475_LODEL</name>
<dbReference type="AlphaFoldDB" id="A5E475"/>
<keyword evidence="7" id="KW-0472">Membrane</keyword>
<feature type="binding site" evidence="4">
    <location>
        <begin position="194"/>
        <end position="198"/>
    </location>
    <ligand>
        <name>ATP</name>
        <dbReference type="ChEBI" id="CHEBI:30616"/>
    </ligand>
</feature>
<keyword evidence="7" id="KW-1133">Transmembrane helix</keyword>
<dbReference type="GO" id="GO:0006256">
    <property type="term" value="P:UDP catabolic process"/>
    <property type="evidence" value="ECO:0007669"/>
    <property type="project" value="TreeGrafter"/>
</dbReference>
<dbReference type="GO" id="GO:0046036">
    <property type="term" value="P:CTP metabolic process"/>
    <property type="evidence" value="ECO:0007669"/>
    <property type="project" value="TreeGrafter"/>
</dbReference>
<comment type="similarity">
    <text evidence="1 5">Belongs to the GDA1/CD39 NTPase family.</text>
</comment>
<protein>
    <recommendedName>
        <fullName evidence="10">Golgi apyrase</fullName>
    </recommendedName>
</protein>
<accession>A5E475</accession>
<evidence type="ECO:0000256" key="3">
    <source>
        <dbReference type="PIRSR" id="PIRSR600407-1"/>
    </source>
</evidence>
<evidence type="ECO:0000256" key="2">
    <source>
        <dbReference type="ARBA" id="ARBA00022801"/>
    </source>
</evidence>
<dbReference type="Pfam" id="PF01150">
    <property type="entry name" value="GDA1_CD39"/>
    <property type="match status" value="1"/>
</dbReference>
<dbReference type="GO" id="GO:0000139">
    <property type="term" value="C:Golgi membrane"/>
    <property type="evidence" value="ECO:0007669"/>
    <property type="project" value="EnsemblFungi"/>
</dbReference>